<evidence type="ECO:0000256" key="2">
    <source>
        <dbReference type="SAM" id="Phobius"/>
    </source>
</evidence>
<evidence type="ECO:0000313" key="4">
    <source>
        <dbReference type="Proteomes" id="UP000033319"/>
    </source>
</evidence>
<dbReference type="KEGG" id="vg:24724845"/>
<sequence>MINHVSNEQHPGKGTTVMNKKKGYTIAGITAAIIAAASFLPAPDDNPPLASQPAPQATTANTEWTPKTAQQRKAEKKARQAAAVRSLQAEQQRAHRQAQARGEETSQGLTMLTAAHACNQKATQQAATQGVKWNGNPDIDLFLHKVIGAHKDTFSIAYGATAKQPGASKAHVKVFCQVSGTEDKPQVEDMYINPSR</sequence>
<feature type="transmembrane region" description="Helical" evidence="2">
    <location>
        <begin position="23"/>
        <end position="42"/>
    </location>
</feature>
<keyword evidence="2" id="KW-0812">Transmembrane</keyword>
<feature type="compositionally biased region" description="Polar residues" evidence="1">
    <location>
        <begin position="53"/>
        <end position="68"/>
    </location>
</feature>
<organism evidence="3 4">
    <name type="scientific">Propionibacterium phage PHL092M00</name>
    <dbReference type="NCBI Taxonomy" id="1500813"/>
    <lineage>
        <taxon>Viruses</taxon>
        <taxon>Duplodnaviria</taxon>
        <taxon>Heunggongvirae</taxon>
        <taxon>Uroviricota</taxon>
        <taxon>Caudoviricetes</taxon>
        <taxon>Pahexavirus</taxon>
        <taxon>Pahexavirus PHL092M00</taxon>
    </lineage>
</organism>
<keyword evidence="2" id="KW-1133">Transmembrane helix</keyword>
<protein>
    <submittedName>
        <fullName evidence="3">Uncharacterized protein</fullName>
    </submittedName>
</protein>
<feature type="region of interest" description="Disordered" evidence="1">
    <location>
        <begin position="44"/>
        <end position="106"/>
    </location>
</feature>
<proteinExistence type="predicted"/>
<keyword evidence="4" id="KW-1185">Reference proteome</keyword>
<dbReference type="Proteomes" id="UP000033319">
    <property type="component" value="Segment"/>
</dbReference>
<evidence type="ECO:0000313" key="3">
    <source>
        <dbReference type="EMBL" id="AII29303.1"/>
    </source>
</evidence>
<dbReference type="RefSeq" id="YP_009152401.1">
    <property type="nucleotide sequence ID" value="NC_027385.1"/>
</dbReference>
<dbReference type="OrthoDB" id="11608at10239"/>
<keyword evidence="2" id="KW-0472">Membrane</keyword>
<reference evidence="3 4" key="1">
    <citation type="journal article" date="2015" name="ISME J.">
        <title>The diversity and host interactions of Propionibacterium acnes bacteriophages on human skin.</title>
        <authorList>
            <person name="Liu J."/>
            <person name="Yan R."/>
            <person name="Zhong Q."/>
            <person name="Ngo S."/>
            <person name="Bangayan N.J."/>
            <person name="Nguyen L."/>
            <person name="Lui T."/>
            <person name="Liu M."/>
            <person name="Erfe M.C."/>
            <person name="Craft N."/>
            <person name="Tomida S."/>
            <person name="Li H."/>
        </authorList>
    </citation>
    <scope>NUCLEOTIDE SEQUENCE [LARGE SCALE GENOMIC DNA]</scope>
    <source>
        <strain evidence="3">PHL092M00</strain>
    </source>
</reference>
<evidence type="ECO:0000256" key="1">
    <source>
        <dbReference type="SAM" id="MobiDB-lite"/>
    </source>
</evidence>
<dbReference type="GeneID" id="24724845"/>
<feature type="compositionally biased region" description="Low complexity" evidence="1">
    <location>
        <begin position="80"/>
        <end position="91"/>
    </location>
</feature>
<dbReference type="EMBL" id="KJ578773">
    <property type="protein sequence ID" value="AII29303.1"/>
    <property type="molecule type" value="Genomic_DNA"/>
</dbReference>
<accession>A0A0E3DLC4</accession>
<name>A0A0E3DLC4_9CAUD</name>
<gene>
    <name evidence="3" type="ORF">PHL092M00_40</name>
</gene>